<comment type="caution">
    <text evidence="1">The sequence shown here is derived from an EMBL/GenBank/DDBJ whole genome shotgun (WGS) entry which is preliminary data.</text>
</comment>
<gene>
    <name evidence="1" type="ORF">ERS020924_01553</name>
</gene>
<dbReference type="RefSeq" id="WP_050072726.1">
    <property type="nucleotide sequence ID" value="NZ_CFBP01000014.1"/>
</dbReference>
<name>A0ABC9KE09_STREE</name>
<organism evidence="1 2">
    <name type="scientific">Streptococcus pneumoniae</name>
    <dbReference type="NCBI Taxonomy" id="1313"/>
    <lineage>
        <taxon>Bacteria</taxon>
        <taxon>Bacillati</taxon>
        <taxon>Bacillota</taxon>
        <taxon>Bacilli</taxon>
        <taxon>Lactobacillales</taxon>
        <taxon>Streptococcaceae</taxon>
        <taxon>Streptococcus</taxon>
    </lineage>
</organism>
<dbReference type="Proteomes" id="UP000042967">
    <property type="component" value="Unassembled WGS sequence"/>
</dbReference>
<dbReference type="EMBL" id="CQVU01000014">
    <property type="protein sequence ID" value="COA27718.1"/>
    <property type="molecule type" value="Genomic_DNA"/>
</dbReference>
<protein>
    <submittedName>
        <fullName evidence="1">Uncharacterized protein</fullName>
    </submittedName>
</protein>
<reference evidence="1 2" key="1">
    <citation type="submission" date="2015-03" db="EMBL/GenBank/DDBJ databases">
        <authorList>
            <consortium name="Pathogen Informatics"/>
            <person name="Murphy D."/>
        </authorList>
    </citation>
    <scope>NUCLEOTIDE SEQUENCE [LARGE SCALE GENOMIC DNA]</scope>
    <source>
        <strain evidence="1 2">SMRU1414</strain>
    </source>
</reference>
<dbReference type="AlphaFoldDB" id="A0ABC9KE09"/>
<accession>A0ABC9KE09</accession>
<proteinExistence type="predicted"/>
<evidence type="ECO:0000313" key="2">
    <source>
        <dbReference type="Proteomes" id="UP000042967"/>
    </source>
</evidence>
<sequence>MLLSPILVKVICDAVVNEWKPKYDFLDDHFKLPLSKTDFFKIKYPTLMNNTINEYLRVLTKGSSYRYATFKRRAEILISNGKISNLFFDTVDKSTVLNGLLKVNPNNVKSVNDFYIENDKFDFTLWSDYLLEQNQILDIEFADEIFLFSAMSYIRNIISFYGLLPYKVKLSIDDDCIFFYCVDFTNKKNTFFVSLSNPLASHFI</sequence>
<evidence type="ECO:0000313" key="1">
    <source>
        <dbReference type="EMBL" id="COA27718.1"/>
    </source>
</evidence>